<protein>
    <recommendedName>
        <fullName evidence="3">Polyketide cyclase / dehydrase and lipid transport</fullName>
    </recommendedName>
</protein>
<evidence type="ECO:0008006" key="3">
    <source>
        <dbReference type="Google" id="ProtNLM"/>
    </source>
</evidence>
<accession>A0ABQ4IKI3</accession>
<sequence>MAEPVSLAEREFRQRAADNRRRIALSADLVGQASAAVQDRLPEGWRAVARQPVAGALYSLEVEPAAVGIDVIAYLIPPTTVACSGWLVRVHHRTLRVCFPLYCDGGARAAEFATACDAFDAAVGALRVEIAAAPR</sequence>
<gene>
    <name evidence="1" type="ORF">Vgi01_50970</name>
</gene>
<evidence type="ECO:0000313" key="2">
    <source>
        <dbReference type="Proteomes" id="UP000647860"/>
    </source>
</evidence>
<keyword evidence="2" id="KW-1185">Reference proteome</keyword>
<dbReference type="Proteomes" id="UP000647860">
    <property type="component" value="Unassembled WGS sequence"/>
</dbReference>
<comment type="caution">
    <text evidence="1">The sequence shown here is derived from an EMBL/GenBank/DDBJ whole genome shotgun (WGS) entry which is preliminary data.</text>
</comment>
<organism evidence="1 2">
    <name type="scientific">Micromonospora gifhornensis</name>
    <dbReference type="NCBI Taxonomy" id="84594"/>
    <lineage>
        <taxon>Bacteria</taxon>
        <taxon>Bacillati</taxon>
        <taxon>Actinomycetota</taxon>
        <taxon>Actinomycetes</taxon>
        <taxon>Micromonosporales</taxon>
        <taxon>Micromonosporaceae</taxon>
        <taxon>Micromonospora</taxon>
    </lineage>
</organism>
<reference evidence="1 2" key="1">
    <citation type="submission" date="2021-01" db="EMBL/GenBank/DDBJ databases">
        <title>Whole genome shotgun sequence of Verrucosispora gifhornensis NBRC 16317.</title>
        <authorList>
            <person name="Komaki H."/>
            <person name="Tamura T."/>
        </authorList>
    </citation>
    <scope>NUCLEOTIDE SEQUENCE [LARGE SCALE GENOMIC DNA]</scope>
    <source>
        <strain evidence="1 2">NBRC 16317</strain>
    </source>
</reference>
<evidence type="ECO:0000313" key="1">
    <source>
        <dbReference type="EMBL" id="GIJ18413.1"/>
    </source>
</evidence>
<name>A0ABQ4IKI3_9ACTN</name>
<proteinExistence type="predicted"/>
<dbReference type="RefSeq" id="WP_204292739.1">
    <property type="nucleotide sequence ID" value="NZ_BAAAGZ010000063.1"/>
</dbReference>
<dbReference type="EMBL" id="BOPA01000040">
    <property type="protein sequence ID" value="GIJ18413.1"/>
    <property type="molecule type" value="Genomic_DNA"/>
</dbReference>